<organism evidence="3 4">
    <name type="scientific">Streptomyces hoynatensis</name>
    <dbReference type="NCBI Taxonomy" id="1141874"/>
    <lineage>
        <taxon>Bacteria</taxon>
        <taxon>Bacillati</taxon>
        <taxon>Actinomycetota</taxon>
        <taxon>Actinomycetes</taxon>
        <taxon>Kitasatosporales</taxon>
        <taxon>Streptomycetaceae</taxon>
        <taxon>Streptomyces</taxon>
    </lineage>
</organism>
<dbReference type="Pfam" id="PF13744">
    <property type="entry name" value="HTH_37"/>
    <property type="match status" value="1"/>
</dbReference>
<dbReference type="CDD" id="cd00093">
    <property type="entry name" value="HTH_XRE"/>
    <property type="match status" value="1"/>
</dbReference>
<dbReference type="InterPro" id="IPR039554">
    <property type="entry name" value="HigA2-like_HTH"/>
</dbReference>
<accession>A0A3A9Z4C3</accession>
<comment type="caution">
    <text evidence="3">The sequence shown here is derived from an EMBL/GenBank/DDBJ whole genome shotgun (WGS) entry which is preliminary data.</text>
</comment>
<feature type="region of interest" description="Disordered" evidence="1">
    <location>
        <begin position="1"/>
        <end position="26"/>
    </location>
</feature>
<dbReference type="Gene3D" id="1.10.260.40">
    <property type="entry name" value="lambda repressor-like DNA-binding domains"/>
    <property type="match status" value="1"/>
</dbReference>
<reference evidence="3 4" key="1">
    <citation type="journal article" date="2014" name="Int. J. Syst. Evol. Microbiol.">
        <title>Streptomyces hoynatensis sp. nov., isolated from deep marine sediment.</title>
        <authorList>
            <person name="Veyisoglu A."/>
            <person name="Sahin N."/>
        </authorList>
    </citation>
    <scope>NUCLEOTIDE SEQUENCE [LARGE SCALE GENOMIC DNA]</scope>
    <source>
        <strain evidence="3 4">KCTC 29097</strain>
    </source>
</reference>
<evidence type="ECO:0000259" key="2">
    <source>
        <dbReference type="PROSITE" id="PS50943"/>
    </source>
</evidence>
<dbReference type="InterPro" id="IPR001387">
    <property type="entry name" value="Cro/C1-type_HTH"/>
</dbReference>
<feature type="domain" description="HTH cro/C1-type" evidence="2">
    <location>
        <begin position="46"/>
        <end position="101"/>
    </location>
</feature>
<name>A0A3A9Z4C3_9ACTN</name>
<dbReference type="SUPFAM" id="SSF47413">
    <property type="entry name" value="lambda repressor-like DNA-binding domains"/>
    <property type="match status" value="1"/>
</dbReference>
<dbReference type="Proteomes" id="UP000272474">
    <property type="component" value="Unassembled WGS sequence"/>
</dbReference>
<dbReference type="InterPro" id="IPR010982">
    <property type="entry name" value="Lambda_DNA-bd_dom_sf"/>
</dbReference>
<keyword evidence="4" id="KW-1185">Reference proteome</keyword>
<evidence type="ECO:0000313" key="3">
    <source>
        <dbReference type="EMBL" id="RKN43115.1"/>
    </source>
</evidence>
<dbReference type="RefSeq" id="WP_120678413.1">
    <property type="nucleotide sequence ID" value="NZ_RBAL01000005.1"/>
</dbReference>
<protein>
    <submittedName>
        <fullName evidence="3">Helix-turn-helix domain-containing protein</fullName>
    </submittedName>
</protein>
<proteinExistence type="predicted"/>
<dbReference type="PROSITE" id="PS50943">
    <property type="entry name" value="HTH_CROC1"/>
    <property type="match status" value="1"/>
</dbReference>
<dbReference type="SMART" id="SM00530">
    <property type="entry name" value="HTH_XRE"/>
    <property type="match status" value="1"/>
</dbReference>
<evidence type="ECO:0000313" key="4">
    <source>
        <dbReference type="Proteomes" id="UP000272474"/>
    </source>
</evidence>
<evidence type="ECO:0000256" key="1">
    <source>
        <dbReference type="SAM" id="MobiDB-lite"/>
    </source>
</evidence>
<dbReference type="AlphaFoldDB" id="A0A3A9Z4C3"/>
<dbReference type="EMBL" id="RBAL01000005">
    <property type="protein sequence ID" value="RKN43115.1"/>
    <property type="molecule type" value="Genomic_DNA"/>
</dbReference>
<dbReference type="OrthoDB" id="4640255at2"/>
<gene>
    <name evidence="3" type="ORF">D7294_11525</name>
</gene>
<dbReference type="GO" id="GO:0003677">
    <property type="term" value="F:DNA binding"/>
    <property type="evidence" value="ECO:0007669"/>
    <property type="project" value="InterPro"/>
</dbReference>
<sequence>MSAVSWEETKRRARERRAAAGLPVRSSAEKREAMDRLVAEVRAHRLAEIRQEQALTQRAVATAMGVSAPRVSAIEHGDIDRAELATLRSYVEALGGRLRVVADFGDAEFTVA</sequence>